<evidence type="ECO:0000313" key="3">
    <source>
        <dbReference type="EMBL" id="MDW0116227.1"/>
    </source>
</evidence>
<dbReference type="RefSeq" id="WP_317940320.1">
    <property type="nucleotide sequence ID" value="NZ_JAUBDJ010000002.1"/>
</dbReference>
<sequence length="330" mass="37049">MALALFFIFFLLWCVSFVMNIVGLVKPKLVLYWGSQEKKTRGKVFLYYGVSSFVFFIVFMVSLGTYGASLPDPTPSEVAAAQAEQKAKKEEKAKKEAEEKAEKEAKEKAKKEAKEKAKQEEKEAAENAKAKEKAEEAVTEKEKAESKVRKEAEEKAKKEAKEKAKREEKEAAENAKANEKAEKEAQAKKAAVEKAEKEAQAKKEAAENAALAEEKFKTSAVEIDYIELARDPDSFIGTKVLLHAKVMQNLEDGKKLTLLLNVTDVGYGIWDDTILVNYTMTEKDKRILEDDIIFLWGTVKGLRTYGSILGERITVPEVDGAYVDILWNDK</sequence>
<evidence type="ECO:0000313" key="4">
    <source>
        <dbReference type="Proteomes" id="UP001271648"/>
    </source>
</evidence>
<protein>
    <submittedName>
        <fullName evidence="3">Uncharacterized protein</fullName>
    </submittedName>
</protein>
<dbReference type="Proteomes" id="UP001271648">
    <property type="component" value="Unassembled WGS sequence"/>
</dbReference>
<proteinExistence type="predicted"/>
<feature type="compositionally biased region" description="Basic and acidic residues" evidence="1">
    <location>
        <begin position="85"/>
        <end position="192"/>
    </location>
</feature>
<organism evidence="3 4">
    <name type="scientific">Sporosarcina thermotolerans</name>
    <dbReference type="NCBI Taxonomy" id="633404"/>
    <lineage>
        <taxon>Bacteria</taxon>
        <taxon>Bacillati</taxon>
        <taxon>Bacillota</taxon>
        <taxon>Bacilli</taxon>
        <taxon>Bacillales</taxon>
        <taxon>Caryophanaceae</taxon>
        <taxon>Sporosarcina</taxon>
    </lineage>
</organism>
<name>A0AAW9A5D1_9BACL</name>
<keyword evidence="2" id="KW-0812">Transmembrane</keyword>
<reference evidence="3 4" key="1">
    <citation type="submission" date="2023-06" db="EMBL/GenBank/DDBJ databases">
        <title>Sporosarcina sp. nov., isolated from Korean traditional fermented seafood 'Jeotgal'.</title>
        <authorList>
            <person name="Yang A.I."/>
            <person name="Shin N.-R."/>
        </authorList>
    </citation>
    <scope>NUCLEOTIDE SEQUENCE [LARGE SCALE GENOMIC DNA]</scope>
    <source>
        <strain evidence="3 4">KCTC43456</strain>
    </source>
</reference>
<evidence type="ECO:0000256" key="2">
    <source>
        <dbReference type="SAM" id="Phobius"/>
    </source>
</evidence>
<evidence type="ECO:0000256" key="1">
    <source>
        <dbReference type="SAM" id="MobiDB-lite"/>
    </source>
</evidence>
<feature type="transmembrane region" description="Helical" evidence="2">
    <location>
        <begin position="6"/>
        <end position="25"/>
    </location>
</feature>
<feature type="transmembrane region" description="Helical" evidence="2">
    <location>
        <begin position="45"/>
        <end position="66"/>
    </location>
</feature>
<comment type="caution">
    <text evidence="3">The sequence shown here is derived from an EMBL/GenBank/DDBJ whole genome shotgun (WGS) entry which is preliminary data.</text>
</comment>
<dbReference type="AlphaFoldDB" id="A0AAW9A5D1"/>
<keyword evidence="2" id="KW-1133">Transmembrane helix</keyword>
<dbReference type="EMBL" id="JAUBDJ010000002">
    <property type="protein sequence ID" value="MDW0116227.1"/>
    <property type="molecule type" value="Genomic_DNA"/>
</dbReference>
<gene>
    <name evidence="3" type="ORF">QTL97_04725</name>
</gene>
<keyword evidence="2" id="KW-0472">Membrane</keyword>
<accession>A0AAW9A5D1</accession>
<feature type="region of interest" description="Disordered" evidence="1">
    <location>
        <begin position="74"/>
        <end position="192"/>
    </location>
</feature>
<keyword evidence="4" id="KW-1185">Reference proteome</keyword>